<name>A0ACA9MWE1_9GLOM</name>
<reference evidence="1" key="1">
    <citation type="submission" date="2021-06" db="EMBL/GenBank/DDBJ databases">
        <authorList>
            <person name="Kallberg Y."/>
            <person name="Tangrot J."/>
            <person name="Rosling A."/>
        </authorList>
    </citation>
    <scope>NUCLEOTIDE SEQUENCE</scope>
    <source>
        <strain evidence="1">MA461A</strain>
    </source>
</reference>
<keyword evidence="2" id="KW-1185">Reference proteome</keyword>
<protein>
    <submittedName>
        <fullName evidence="1">25467_t:CDS:1</fullName>
    </submittedName>
</protein>
<comment type="caution">
    <text evidence="1">The sequence shown here is derived from an EMBL/GenBank/DDBJ whole genome shotgun (WGS) entry which is preliminary data.</text>
</comment>
<accession>A0ACA9MWE1</accession>
<dbReference type="Proteomes" id="UP000789920">
    <property type="component" value="Unassembled WGS sequence"/>
</dbReference>
<dbReference type="EMBL" id="CAJVQC010010410">
    <property type="protein sequence ID" value="CAG8616229.1"/>
    <property type="molecule type" value="Genomic_DNA"/>
</dbReference>
<organism evidence="1 2">
    <name type="scientific">Racocetra persica</name>
    <dbReference type="NCBI Taxonomy" id="160502"/>
    <lineage>
        <taxon>Eukaryota</taxon>
        <taxon>Fungi</taxon>
        <taxon>Fungi incertae sedis</taxon>
        <taxon>Mucoromycota</taxon>
        <taxon>Glomeromycotina</taxon>
        <taxon>Glomeromycetes</taxon>
        <taxon>Diversisporales</taxon>
        <taxon>Gigasporaceae</taxon>
        <taxon>Racocetra</taxon>
    </lineage>
</organism>
<gene>
    <name evidence="1" type="ORF">RPERSI_LOCUS6514</name>
</gene>
<sequence length="182" mass="21022">MQTSENEKKNLENTSNLTDDHISSGLLLIDAIGNAVESFFPLLKTAATVISEIYKAYDNAKYNLNICNSLMDRINIAEAVVKTLERRKDMDENNFQEPEYYKAFLRFIEILNKIKVLINEVSSLQGYKKFLNSTIIKSRFIDITNDFEASMQELHFTLYVSNEEQRSIDQKNLEGDIKDMSK</sequence>
<evidence type="ECO:0000313" key="2">
    <source>
        <dbReference type="Proteomes" id="UP000789920"/>
    </source>
</evidence>
<proteinExistence type="predicted"/>
<evidence type="ECO:0000313" key="1">
    <source>
        <dbReference type="EMBL" id="CAG8616229.1"/>
    </source>
</evidence>
<feature type="non-terminal residue" evidence="1">
    <location>
        <position position="182"/>
    </location>
</feature>